<dbReference type="Proteomes" id="UP000799779">
    <property type="component" value="Unassembled WGS sequence"/>
</dbReference>
<dbReference type="EMBL" id="ML977659">
    <property type="protein sequence ID" value="KAF1994475.1"/>
    <property type="molecule type" value="Genomic_DNA"/>
</dbReference>
<dbReference type="AlphaFoldDB" id="A0A6A5W5S8"/>
<proteinExistence type="predicted"/>
<evidence type="ECO:0000313" key="3">
    <source>
        <dbReference type="Proteomes" id="UP000799779"/>
    </source>
</evidence>
<name>A0A6A5W5S8_9PLEO</name>
<organism evidence="2 3">
    <name type="scientific">Amniculicola lignicola CBS 123094</name>
    <dbReference type="NCBI Taxonomy" id="1392246"/>
    <lineage>
        <taxon>Eukaryota</taxon>
        <taxon>Fungi</taxon>
        <taxon>Dikarya</taxon>
        <taxon>Ascomycota</taxon>
        <taxon>Pezizomycotina</taxon>
        <taxon>Dothideomycetes</taxon>
        <taxon>Pleosporomycetidae</taxon>
        <taxon>Pleosporales</taxon>
        <taxon>Amniculicolaceae</taxon>
        <taxon>Amniculicola</taxon>
    </lineage>
</organism>
<sequence length="206" mass="22172">MPQLRSATKKAKQKAKNSRQCLKPKASKGKDKKKADEDHHLAPLLPKPMPPDPVFTLGPRSIRGFLPCVPPSGLPALSAVHRVSSLHAADPSGGSQQDQITTDSRGLVVPPNLYPDPHHEEQVSAPRPQLAASNNDRTLPAPVLHRAAKRSCLPECSDRSHLSLDIQGLSIQENLLLGKLLIHAQHGPEDRIVPEDHVEAACPAGA</sequence>
<feature type="region of interest" description="Disordered" evidence="1">
    <location>
        <begin position="117"/>
        <end position="136"/>
    </location>
</feature>
<evidence type="ECO:0000313" key="2">
    <source>
        <dbReference type="EMBL" id="KAF1994475.1"/>
    </source>
</evidence>
<feature type="region of interest" description="Disordered" evidence="1">
    <location>
        <begin position="87"/>
        <end position="106"/>
    </location>
</feature>
<feature type="compositionally biased region" description="Polar residues" evidence="1">
    <location>
        <begin position="93"/>
        <end position="104"/>
    </location>
</feature>
<accession>A0A6A5W5S8</accession>
<reference evidence="2" key="1">
    <citation type="journal article" date="2020" name="Stud. Mycol.">
        <title>101 Dothideomycetes genomes: a test case for predicting lifestyles and emergence of pathogens.</title>
        <authorList>
            <person name="Haridas S."/>
            <person name="Albert R."/>
            <person name="Binder M."/>
            <person name="Bloem J."/>
            <person name="Labutti K."/>
            <person name="Salamov A."/>
            <person name="Andreopoulos B."/>
            <person name="Baker S."/>
            <person name="Barry K."/>
            <person name="Bills G."/>
            <person name="Bluhm B."/>
            <person name="Cannon C."/>
            <person name="Castanera R."/>
            <person name="Culley D."/>
            <person name="Daum C."/>
            <person name="Ezra D."/>
            <person name="Gonzalez J."/>
            <person name="Henrissat B."/>
            <person name="Kuo A."/>
            <person name="Liang C."/>
            <person name="Lipzen A."/>
            <person name="Lutzoni F."/>
            <person name="Magnuson J."/>
            <person name="Mondo S."/>
            <person name="Nolan M."/>
            <person name="Ohm R."/>
            <person name="Pangilinan J."/>
            <person name="Park H.-J."/>
            <person name="Ramirez L."/>
            <person name="Alfaro M."/>
            <person name="Sun H."/>
            <person name="Tritt A."/>
            <person name="Yoshinaga Y."/>
            <person name="Zwiers L.-H."/>
            <person name="Turgeon B."/>
            <person name="Goodwin S."/>
            <person name="Spatafora J."/>
            <person name="Crous P."/>
            <person name="Grigoriev I."/>
        </authorList>
    </citation>
    <scope>NUCLEOTIDE SEQUENCE</scope>
    <source>
        <strain evidence="2">CBS 123094</strain>
    </source>
</reference>
<feature type="region of interest" description="Disordered" evidence="1">
    <location>
        <begin position="1"/>
        <end position="56"/>
    </location>
</feature>
<protein>
    <submittedName>
        <fullName evidence="2">Uncharacterized protein</fullName>
    </submittedName>
</protein>
<keyword evidence="3" id="KW-1185">Reference proteome</keyword>
<evidence type="ECO:0000256" key="1">
    <source>
        <dbReference type="SAM" id="MobiDB-lite"/>
    </source>
</evidence>
<feature type="compositionally biased region" description="Basic residues" evidence="1">
    <location>
        <begin position="7"/>
        <end position="17"/>
    </location>
</feature>
<gene>
    <name evidence="2" type="ORF">P154DRAFT_581769</name>
</gene>